<gene>
    <name evidence="2" type="ORF">Bhyg_06857</name>
</gene>
<feature type="signal peptide" evidence="1">
    <location>
        <begin position="1"/>
        <end position="18"/>
    </location>
</feature>
<dbReference type="OrthoDB" id="6778725at2759"/>
<accession>A0A9Q0N2Q4</accession>
<sequence length="85" mass="8802">MFKFIAIVILAVVCHVSAKPAPQFVAYNAPLVASTAYAAPIATSAVVSREYHGVSAPLIASPYTAAYTAPYVAAPAYAYSAPLLI</sequence>
<protein>
    <submittedName>
        <fullName evidence="2">Uncharacterized protein</fullName>
    </submittedName>
</protein>
<evidence type="ECO:0000256" key="1">
    <source>
        <dbReference type="SAM" id="SignalP"/>
    </source>
</evidence>
<dbReference type="AlphaFoldDB" id="A0A9Q0N2Q4"/>
<proteinExistence type="predicted"/>
<evidence type="ECO:0000313" key="2">
    <source>
        <dbReference type="EMBL" id="KAJ6641912.1"/>
    </source>
</evidence>
<comment type="caution">
    <text evidence="2">The sequence shown here is derived from an EMBL/GenBank/DDBJ whole genome shotgun (WGS) entry which is preliminary data.</text>
</comment>
<keyword evidence="1" id="KW-0732">Signal</keyword>
<feature type="chain" id="PRO_5040401740" evidence="1">
    <location>
        <begin position="19"/>
        <end position="85"/>
    </location>
</feature>
<dbReference type="Proteomes" id="UP001151699">
    <property type="component" value="Chromosome B"/>
</dbReference>
<keyword evidence="3" id="KW-1185">Reference proteome</keyword>
<evidence type="ECO:0000313" key="3">
    <source>
        <dbReference type="Proteomes" id="UP001151699"/>
    </source>
</evidence>
<name>A0A9Q0N2Q4_9DIPT</name>
<organism evidence="2 3">
    <name type="scientific">Pseudolycoriella hygida</name>
    <dbReference type="NCBI Taxonomy" id="35572"/>
    <lineage>
        <taxon>Eukaryota</taxon>
        <taxon>Metazoa</taxon>
        <taxon>Ecdysozoa</taxon>
        <taxon>Arthropoda</taxon>
        <taxon>Hexapoda</taxon>
        <taxon>Insecta</taxon>
        <taxon>Pterygota</taxon>
        <taxon>Neoptera</taxon>
        <taxon>Endopterygota</taxon>
        <taxon>Diptera</taxon>
        <taxon>Nematocera</taxon>
        <taxon>Sciaroidea</taxon>
        <taxon>Sciaridae</taxon>
        <taxon>Pseudolycoriella</taxon>
    </lineage>
</organism>
<dbReference type="EMBL" id="WJQU01000002">
    <property type="protein sequence ID" value="KAJ6641912.1"/>
    <property type="molecule type" value="Genomic_DNA"/>
</dbReference>
<reference evidence="2" key="1">
    <citation type="submission" date="2022-07" db="EMBL/GenBank/DDBJ databases">
        <authorList>
            <person name="Trinca V."/>
            <person name="Uliana J.V.C."/>
            <person name="Torres T.T."/>
            <person name="Ward R.J."/>
            <person name="Monesi N."/>
        </authorList>
    </citation>
    <scope>NUCLEOTIDE SEQUENCE</scope>
    <source>
        <strain evidence="2">HSMRA1968</strain>
        <tissue evidence="2">Whole embryos</tissue>
    </source>
</reference>